<evidence type="ECO:0000313" key="6">
    <source>
        <dbReference type="Proteomes" id="UP000565572"/>
    </source>
</evidence>
<dbReference type="Pfam" id="PF24346">
    <property type="entry name" value="DUF7507"/>
    <property type="match status" value="1"/>
</dbReference>
<feature type="compositionally biased region" description="Pro residues" evidence="1">
    <location>
        <begin position="44"/>
        <end position="58"/>
    </location>
</feature>
<feature type="signal peptide" evidence="2">
    <location>
        <begin position="1"/>
        <end position="39"/>
    </location>
</feature>
<dbReference type="InterPro" id="IPR026395">
    <property type="entry name" value="CshA_fibril"/>
</dbReference>
<dbReference type="EMBL" id="JACHZG010000002">
    <property type="protein sequence ID" value="MBB3328696.1"/>
    <property type="molecule type" value="Genomic_DNA"/>
</dbReference>
<accession>A0A7W5JYI4</accession>
<gene>
    <name evidence="5" type="ORF">FHX39_003681</name>
</gene>
<feature type="domain" description="CshA" evidence="3">
    <location>
        <begin position="1078"/>
        <end position="1133"/>
    </location>
</feature>
<feature type="compositionally biased region" description="Low complexity" evidence="1">
    <location>
        <begin position="59"/>
        <end position="71"/>
    </location>
</feature>
<dbReference type="Pfam" id="PF19076">
    <property type="entry name" value="CshA_repeat"/>
    <property type="match status" value="2"/>
</dbReference>
<evidence type="ECO:0000313" key="5">
    <source>
        <dbReference type="EMBL" id="MBB3328696.1"/>
    </source>
</evidence>
<feature type="domain" description="CshA" evidence="3">
    <location>
        <begin position="675"/>
        <end position="780"/>
    </location>
</feature>
<feature type="chain" id="PRO_5031244159" evidence="2">
    <location>
        <begin position="40"/>
        <end position="1262"/>
    </location>
</feature>
<evidence type="ECO:0000259" key="3">
    <source>
        <dbReference type="Pfam" id="PF19076"/>
    </source>
</evidence>
<feature type="region of interest" description="Disordered" evidence="1">
    <location>
        <begin position="36"/>
        <end position="90"/>
    </location>
</feature>
<proteinExistence type="predicted"/>
<protein>
    <submittedName>
        <fullName evidence="5">CshA-type fibril repeat protein</fullName>
    </submittedName>
</protein>
<feature type="domain" description="DUF7507" evidence="4">
    <location>
        <begin position="103"/>
        <end position="206"/>
    </location>
</feature>
<dbReference type="RefSeq" id="WP_183341823.1">
    <property type="nucleotide sequence ID" value="NZ_JACHZG010000002.1"/>
</dbReference>
<evidence type="ECO:0000256" key="2">
    <source>
        <dbReference type="SAM" id="SignalP"/>
    </source>
</evidence>
<evidence type="ECO:0000256" key="1">
    <source>
        <dbReference type="SAM" id="MobiDB-lite"/>
    </source>
</evidence>
<keyword evidence="2" id="KW-0732">Signal</keyword>
<dbReference type="Proteomes" id="UP000565572">
    <property type="component" value="Unassembled WGS sequence"/>
</dbReference>
<reference evidence="5 6" key="1">
    <citation type="submission" date="2020-08" db="EMBL/GenBank/DDBJ databases">
        <title>Sequencing the genomes of 1000 actinobacteria strains.</title>
        <authorList>
            <person name="Klenk H.-P."/>
        </authorList>
    </citation>
    <scope>NUCLEOTIDE SEQUENCE [LARGE SCALE GENOMIC DNA]</scope>
    <source>
        <strain evidence="5 6">DSM 11053</strain>
    </source>
</reference>
<evidence type="ECO:0000259" key="4">
    <source>
        <dbReference type="Pfam" id="PF24346"/>
    </source>
</evidence>
<dbReference type="InterPro" id="IPR055354">
    <property type="entry name" value="DUF7507"/>
</dbReference>
<sequence>MPTHRPSRVRPSSSRLVAAVAALATGLGGLVALAPSAAAAPDASPSPSPTATPAPVPSGTPTATPAVTPAPSASPTPRTAPAPAVSPSPSSSAAAAAAAALAAPVLSVQVAGSPTTITRTGQAVTYTVTVRNTGNGVLRDLAVSAVAPGLPTLVCAPVALGATLYTSTTTTCTATRTSTADDLRSSGQDVSASAAGFASDGTAVTATSSVRTSVTTLAPRVTNDSVTVLASTGPVVLPGSTNDSPGETGGPAVDGTRTDLPPASGTGPATRSRATGHGTFLVLGDGSIRYAVTPPGYDPYTSGWTDTVTYRTYDLAGKSTTATATVVVRRPPVTAPDSIALGSDQRGTVDPLANDKPGQLLNGADASLDASTLRFTANPGGRGTTSADGLTRTIPNAGVFTLAGGLVTFTQTFENVDAVGVQYAVTDTSGVTATGTVGAGGVGGGGPGPTVTHDVATTTFATPVQLPGVLDDTPAAPGHTVSFGGFVDFDHATNLGDTVSTPRGTWSLVPDGHVLFTPAWGFTGPFVQYYLAKDSGGGETVSALTANVQPGPVARPDTLATRAGADGTTDPSANDTPGLRVDGTPGTFDPRWSVFPANGQPAGAVVSANGKTLTLPGRGTLWFSSGSVVFRPQAGFRGFAGTVAYQVEDTSRPGAQRGIAVVGRLSVLATSDALTATDDSATTVLNQPVVLAAATNDDPGSTTTALRPTFPAVGQPSGSTRSANGLTLTVPGQGVWTATSATTTVTFTPAVKYAGTTAPVTYQISGAGGATARASLQVSVAAGPVAVPDVATRLEGDPAADGSIAVDLVLNDNPGRSADGRLGTIVAGSVLFPTTGQPAGATTGDGGRSLHVAASGSRPGFHVDSGTNSGLVVVTLDKSFHGTLPTIAYSVLSDVVDSTGVARRLYTRSTLQLTVVGGDIVTSDDHVTVRSGKTASLPGASNDNPAPGFFPFSFDEMSFSATGQPPGSQVVDEEHGHDHEYSLVVPDEGVWRISGGGYMSFKPDAGFVGTTSPVRYTIFDFAFLHFGEGTETVTVLPPAVPKADTAYTPQGVPVVVRTLANDTPELDPSGRPYDVTGTVTFDPARRPTGSTLTAGSANTRLVVPGQGTYTVDQGTGDVRFVPDPTFRGSATAFYLTVPGGASRFQVILADVDPRLNADFATTTPGTSKRVRVLQNDQPGVPERPLVPGSVRMAPGPLTTPPSTTTADGQIAVLPGRGSYAVAGDGNITFYPLAGVTGTAFTSYTVLDANGTKEYAGLSVDVS</sequence>
<dbReference type="AlphaFoldDB" id="A0A7W5JYI4"/>
<keyword evidence="6" id="KW-1185">Reference proteome</keyword>
<comment type="caution">
    <text evidence="5">The sequence shown here is derived from an EMBL/GenBank/DDBJ whole genome shotgun (WGS) entry which is preliminary data.</text>
</comment>
<feature type="compositionally biased region" description="Pro residues" evidence="1">
    <location>
        <begin position="72"/>
        <end position="86"/>
    </location>
</feature>
<organism evidence="5 6">
    <name type="scientific">Microlunatus antarcticus</name>
    <dbReference type="NCBI Taxonomy" id="53388"/>
    <lineage>
        <taxon>Bacteria</taxon>
        <taxon>Bacillati</taxon>
        <taxon>Actinomycetota</taxon>
        <taxon>Actinomycetes</taxon>
        <taxon>Propionibacteriales</taxon>
        <taxon>Propionibacteriaceae</taxon>
        <taxon>Microlunatus</taxon>
    </lineage>
</organism>
<name>A0A7W5JYI4_9ACTN</name>
<feature type="region of interest" description="Disordered" evidence="1">
    <location>
        <begin position="232"/>
        <end position="276"/>
    </location>
</feature>